<evidence type="ECO:0000256" key="9">
    <source>
        <dbReference type="SAM" id="Phobius"/>
    </source>
</evidence>
<feature type="transmembrane region" description="Helical" evidence="9">
    <location>
        <begin position="462"/>
        <end position="480"/>
    </location>
</feature>
<dbReference type="VEuPathDB" id="FungiDB:SJAG_04135"/>
<feature type="transmembrane region" description="Helical" evidence="9">
    <location>
        <begin position="121"/>
        <end position="140"/>
    </location>
</feature>
<evidence type="ECO:0000256" key="2">
    <source>
        <dbReference type="ARBA" id="ARBA00009523"/>
    </source>
</evidence>
<comment type="similarity">
    <text evidence="2">Belongs to the amino acid-polyamine-organocation (APC) superfamily.</text>
</comment>
<dbReference type="EMBL" id="KE651167">
    <property type="protein sequence ID" value="EEB08963.1"/>
    <property type="molecule type" value="Genomic_DNA"/>
</dbReference>
<feature type="transmembrane region" description="Helical" evidence="9">
    <location>
        <begin position="57"/>
        <end position="85"/>
    </location>
</feature>
<evidence type="ECO:0000256" key="6">
    <source>
        <dbReference type="ARBA" id="ARBA00022989"/>
    </source>
</evidence>
<dbReference type="FunFam" id="1.20.1740.10:FF:000046">
    <property type="entry name" value="Amino-acid permease, putative"/>
    <property type="match status" value="1"/>
</dbReference>
<dbReference type="InterPro" id="IPR002293">
    <property type="entry name" value="AA/rel_permease1"/>
</dbReference>
<dbReference type="PANTHER" id="PTHR45649:SF52">
    <property type="entry name" value="AMINO ACID PERMEASE"/>
    <property type="match status" value="1"/>
</dbReference>
<dbReference type="Proteomes" id="UP000001744">
    <property type="component" value="Unassembled WGS sequence"/>
</dbReference>
<feature type="transmembrane region" description="Helical" evidence="9">
    <location>
        <begin position="419"/>
        <end position="442"/>
    </location>
</feature>
<dbReference type="GO" id="GO:0015185">
    <property type="term" value="F:gamma-aminobutyric acid transmembrane transporter activity"/>
    <property type="evidence" value="ECO:0000318"/>
    <property type="project" value="GO_Central"/>
</dbReference>
<name>B6K609_SCHJY</name>
<keyword evidence="5" id="KW-0029">Amino-acid transport</keyword>
<dbReference type="AlphaFoldDB" id="B6K609"/>
<dbReference type="GO" id="GO:0015812">
    <property type="term" value="P:gamma-aminobutyric acid transport"/>
    <property type="evidence" value="ECO:0000318"/>
    <property type="project" value="GO_Central"/>
</dbReference>
<dbReference type="RefSeq" id="XP_002175256.1">
    <property type="nucleotide sequence ID" value="XM_002175220.2"/>
</dbReference>
<gene>
    <name evidence="10" type="ORF">SJAG_04135</name>
</gene>
<feature type="region of interest" description="Disordered" evidence="8">
    <location>
        <begin position="537"/>
        <end position="556"/>
    </location>
</feature>
<dbReference type="OrthoDB" id="4476201at2759"/>
<dbReference type="GO" id="GO:0016020">
    <property type="term" value="C:membrane"/>
    <property type="evidence" value="ECO:0007669"/>
    <property type="project" value="UniProtKB-SubCell"/>
</dbReference>
<evidence type="ECO:0000256" key="7">
    <source>
        <dbReference type="ARBA" id="ARBA00023136"/>
    </source>
</evidence>
<dbReference type="HOGENOM" id="CLU_004495_0_3_1"/>
<dbReference type="GeneID" id="7049305"/>
<dbReference type="PIRSF" id="PIRSF006060">
    <property type="entry name" value="AA_transporter"/>
    <property type="match status" value="1"/>
</dbReference>
<dbReference type="eggNOG" id="KOG1289">
    <property type="taxonomic scope" value="Eukaryota"/>
</dbReference>
<keyword evidence="4 9" id="KW-0812">Transmembrane</keyword>
<dbReference type="STRING" id="402676.B6K609"/>
<evidence type="ECO:0000256" key="5">
    <source>
        <dbReference type="ARBA" id="ARBA00022970"/>
    </source>
</evidence>
<feature type="transmembrane region" description="Helical" evidence="9">
    <location>
        <begin position="91"/>
        <end position="109"/>
    </location>
</feature>
<feature type="transmembrane region" description="Helical" evidence="9">
    <location>
        <begin position="343"/>
        <end position="371"/>
    </location>
</feature>
<dbReference type="JaponicusDB" id="SJAG_04135"/>
<dbReference type="Gene3D" id="1.20.1740.10">
    <property type="entry name" value="Amino acid/polyamine transporter I"/>
    <property type="match status" value="1"/>
</dbReference>
<keyword evidence="7 9" id="KW-0472">Membrane</keyword>
<dbReference type="Pfam" id="PF13520">
    <property type="entry name" value="AA_permease_2"/>
    <property type="match status" value="1"/>
</dbReference>
<evidence type="ECO:0000256" key="4">
    <source>
        <dbReference type="ARBA" id="ARBA00022692"/>
    </source>
</evidence>
<feature type="transmembrane region" description="Helical" evidence="9">
    <location>
        <begin position="292"/>
        <end position="322"/>
    </location>
</feature>
<dbReference type="GO" id="GO:0015101">
    <property type="term" value="F:organic cation transmembrane transporter activity"/>
    <property type="evidence" value="ECO:0007669"/>
    <property type="project" value="UniProtKB-ARBA"/>
</dbReference>
<evidence type="ECO:0000313" key="11">
    <source>
        <dbReference type="Proteomes" id="UP000001744"/>
    </source>
</evidence>
<keyword evidence="3" id="KW-0813">Transport</keyword>
<reference evidence="10 11" key="1">
    <citation type="journal article" date="2011" name="Science">
        <title>Comparative functional genomics of the fission yeasts.</title>
        <authorList>
            <person name="Rhind N."/>
            <person name="Chen Z."/>
            <person name="Yassour M."/>
            <person name="Thompson D.A."/>
            <person name="Haas B.J."/>
            <person name="Habib N."/>
            <person name="Wapinski I."/>
            <person name="Roy S."/>
            <person name="Lin M.F."/>
            <person name="Heiman D.I."/>
            <person name="Young S.K."/>
            <person name="Furuya K."/>
            <person name="Guo Y."/>
            <person name="Pidoux A."/>
            <person name="Chen H.M."/>
            <person name="Robbertse B."/>
            <person name="Goldberg J.M."/>
            <person name="Aoki K."/>
            <person name="Bayne E.H."/>
            <person name="Berlin A.M."/>
            <person name="Desjardins C.A."/>
            <person name="Dobbs E."/>
            <person name="Dukaj L."/>
            <person name="Fan L."/>
            <person name="FitzGerald M.G."/>
            <person name="French C."/>
            <person name="Gujja S."/>
            <person name="Hansen K."/>
            <person name="Keifenheim D."/>
            <person name="Levin J.Z."/>
            <person name="Mosher R.A."/>
            <person name="Mueller C.A."/>
            <person name="Pfiffner J."/>
            <person name="Priest M."/>
            <person name="Russ C."/>
            <person name="Smialowska A."/>
            <person name="Swoboda P."/>
            <person name="Sykes S.M."/>
            <person name="Vaughn M."/>
            <person name="Vengrova S."/>
            <person name="Yoder R."/>
            <person name="Zeng Q."/>
            <person name="Allshire R."/>
            <person name="Baulcombe D."/>
            <person name="Birren B.W."/>
            <person name="Brown W."/>
            <person name="Ekwall K."/>
            <person name="Kellis M."/>
            <person name="Leatherwood J."/>
            <person name="Levin H."/>
            <person name="Margalit H."/>
            <person name="Martienssen R."/>
            <person name="Nieduszynski C.A."/>
            <person name="Spatafora J.W."/>
            <person name="Friedman N."/>
            <person name="Dalgaard J.Z."/>
            <person name="Baumann P."/>
            <person name="Niki H."/>
            <person name="Regev A."/>
            <person name="Nusbaum C."/>
        </authorList>
    </citation>
    <scope>NUCLEOTIDE SEQUENCE [LARGE SCALE GENOMIC DNA]</scope>
    <source>
        <strain evidence="11">yFS275 / FY16936</strain>
    </source>
</reference>
<dbReference type="PANTHER" id="PTHR45649">
    <property type="entry name" value="AMINO-ACID PERMEASE BAT1"/>
    <property type="match status" value="1"/>
</dbReference>
<evidence type="ECO:0000256" key="8">
    <source>
        <dbReference type="SAM" id="MobiDB-lite"/>
    </source>
</evidence>
<proteinExistence type="inferred from homology"/>
<dbReference type="OMA" id="DAPFHMS"/>
<evidence type="ECO:0000256" key="1">
    <source>
        <dbReference type="ARBA" id="ARBA00004141"/>
    </source>
</evidence>
<keyword evidence="6 9" id="KW-1133">Transmembrane helix</keyword>
<feature type="region of interest" description="Disordered" evidence="8">
    <location>
        <begin position="1"/>
        <end position="20"/>
    </location>
</feature>
<feature type="transmembrane region" description="Helical" evidence="9">
    <location>
        <begin position="252"/>
        <end position="272"/>
    </location>
</feature>
<feature type="transmembrane region" description="Helical" evidence="9">
    <location>
        <begin position="146"/>
        <end position="170"/>
    </location>
</feature>
<comment type="subcellular location">
    <subcellularLocation>
        <location evidence="1">Membrane</location>
        <topology evidence="1">Multi-pass membrane protein</topology>
    </subcellularLocation>
</comment>
<protein>
    <submittedName>
        <fullName evidence="10">Amino acid permease</fullName>
    </submittedName>
</protein>
<evidence type="ECO:0000256" key="3">
    <source>
        <dbReference type="ARBA" id="ARBA00022448"/>
    </source>
</evidence>
<feature type="transmembrane region" description="Helical" evidence="9">
    <location>
        <begin position="492"/>
        <end position="510"/>
    </location>
</feature>
<feature type="transmembrane region" description="Helical" evidence="9">
    <location>
        <begin position="182"/>
        <end position="200"/>
    </location>
</feature>
<accession>B6K609</accession>
<evidence type="ECO:0000313" key="10">
    <source>
        <dbReference type="EMBL" id="EEB08963.1"/>
    </source>
</evidence>
<feature type="transmembrane region" description="Helical" evidence="9">
    <location>
        <begin position="212"/>
        <end position="231"/>
    </location>
</feature>
<sequence>MSSSATEVYSQKKDTSSGAQSISVAALEAPVPYDEPDNAEDLAKLGYKQSFKRQLSLFGVFSVSFSVLGLLPSVAATLSFTMGVVGTPGMVWGWLVAMIFVECVAASMAELCSSMPTSGGLYYSAAMLAPKGWGPLASWVTGWSNYIGQLIGFPSCVYSLSSMILNAVAIQRPSYTVENYQIFLLSLGFVVIFCIMASLPTKIVGRINSVGTFLNTLFLFISMIVILASGGHRNGFNKSSDVWGKFNNTTSWPNGFAVLMSFCGVIWTMMGYDTPFHLSEECANASVNAPNGIILTSTVGGLVGWLFQLIIAYTIVDLNAVVSSDNLWDTFLNQVLSKNAAMAIISLTIVSNFIMSQGVLVASSRIAYSYARDEVLPFSNYMAMVHPKTKTPIVAVVVNSVIGLCVIFLVFAGPVTINAVFSVSATAAFVAFTTPVCMRTFFVKDEDFPAGPWNLGKFSRPIGFVAVCFVLVMIPVLCFPTKSNPTASEMNWTCLVYGVPMGATLIWYAVSARKWFKGPKVSLDSTGPLNMSIEGVEMPQESPISKKMANESEKAY</sequence>
<organism evidence="10 11">
    <name type="scientific">Schizosaccharomyces japonicus (strain yFS275 / FY16936)</name>
    <name type="common">Fission yeast</name>
    <dbReference type="NCBI Taxonomy" id="402676"/>
    <lineage>
        <taxon>Eukaryota</taxon>
        <taxon>Fungi</taxon>
        <taxon>Dikarya</taxon>
        <taxon>Ascomycota</taxon>
        <taxon>Taphrinomycotina</taxon>
        <taxon>Schizosaccharomycetes</taxon>
        <taxon>Schizosaccharomycetales</taxon>
        <taxon>Schizosaccharomycetaceae</taxon>
        <taxon>Schizosaccharomyces</taxon>
    </lineage>
</organism>
<feature type="transmembrane region" description="Helical" evidence="9">
    <location>
        <begin position="391"/>
        <end position="412"/>
    </location>
</feature>
<keyword evidence="11" id="KW-1185">Reference proteome</keyword>